<accession>A0A2S7I8S8</accession>
<evidence type="ECO:0000313" key="2">
    <source>
        <dbReference type="EMBL" id="PPZ92974.1"/>
    </source>
</evidence>
<keyword evidence="1" id="KW-0472">Membrane</keyword>
<evidence type="ECO:0000313" key="3">
    <source>
        <dbReference type="Proteomes" id="UP000238565"/>
    </source>
</evidence>
<dbReference type="Proteomes" id="UP000238565">
    <property type="component" value="Unassembled WGS sequence"/>
</dbReference>
<organism evidence="2 3">
    <name type="scientific">Cloacibacterium normanense</name>
    <dbReference type="NCBI Taxonomy" id="237258"/>
    <lineage>
        <taxon>Bacteria</taxon>
        <taxon>Pseudomonadati</taxon>
        <taxon>Bacteroidota</taxon>
        <taxon>Flavobacteriia</taxon>
        <taxon>Flavobacteriales</taxon>
        <taxon>Weeksellaceae</taxon>
    </lineage>
</organism>
<feature type="transmembrane region" description="Helical" evidence="1">
    <location>
        <begin position="12"/>
        <end position="31"/>
    </location>
</feature>
<reference evidence="2 3" key="1">
    <citation type="submission" date="2018-02" db="EMBL/GenBank/DDBJ databases">
        <title>Draft genome sequence of bacterial isolates from marine environment.</title>
        <authorList>
            <person name="Singh S.K."/>
            <person name="Hill R."/>
            <person name="Major S."/>
            <person name="Cai H."/>
            <person name="Li Y."/>
        </authorList>
    </citation>
    <scope>NUCLEOTIDE SEQUENCE [LARGE SCALE GENOMIC DNA]</scope>
    <source>
        <strain evidence="2 3">IMET F</strain>
    </source>
</reference>
<keyword evidence="1" id="KW-0812">Transmembrane</keyword>
<dbReference type="EMBL" id="PTPZ01000001">
    <property type="protein sequence ID" value="PPZ92974.1"/>
    <property type="molecule type" value="Genomic_DNA"/>
</dbReference>
<comment type="caution">
    <text evidence="2">The sequence shown here is derived from an EMBL/GenBank/DDBJ whole genome shotgun (WGS) entry which is preliminary data.</text>
</comment>
<feature type="transmembrane region" description="Helical" evidence="1">
    <location>
        <begin position="73"/>
        <end position="91"/>
    </location>
</feature>
<feature type="transmembrane region" description="Helical" evidence="1">
    <location>
        <begin position="43"/>
        <end position="61"/>
    </location>
</feature>
<sequence>MKTFISDLYKRPTFVSILGILLYVIMIPLIIYQMMTLDESSSLVYMLEIIFLLIFFFIVLIDRVLLELTNNKLISILEFLAISSFLIYYYISHNNSFSIG</sequence>
<name>A0A2S7I8S8_9FLAO</name>
<keyword evidence="1" id="KW-1133">Transmembrane helix</keyword>
<evidence type="ECO:0000256" key="1">
    <source>
        <dbReference type="SAM" id="Phobius"/>
    </source>
</evidence>
<gene>
    <name evidence="2" type="ORF">C3729_02940</name>
</gene>
<proteinExistence type="predicted"/>
<protein>
    <submittedName>
        <fullName evidence="2">Uncharacterized protein</fullName>
    </submittedName>
</protein>
<dbReference type="AlphaFoldDB" id="A0A2S7I8S8"/>